<feature type="compositionally biased region" description="Polar residues" evidence="1">
    <location>
        <begin position="170"/>
        <end position="179"/>
    </location>
</feature>
<accession>A0A0S4JJF9</accession>
<dbReference type="Proteomes" id="UP000051952">
    <property type="component" value="Unassembled WGS sequence"/>
</dbReference>
<dbReference type="AlphaFoldDB" id="A0A0S4JJF9"/>
<feature type="region of interest" description="Disordered" evidence="1">
    <location>
        <begin position="148"/>
        <end position="179"/>
    </location>
</feature>
<keyword evidence="3" id="KW-1185">Reference proteome</keyword>
<feature type="region of interest" description="Disordered" evidence="1">
    <location>
        <begin position="1"/>
        <end position="77"/>
    </location>
</feature>
<dbReference type="EMBL" id="CYKH01001710">
    <property type="protein sequence ID" value="CUG89141.1"/>
    <property type="molecule type" value="Genomic_DNA"/>
</dbReference>
<feature type="compositionally biased region" description="Polar residues" evidence="1">
    <location>
        <begin position="56"/>
        <end position="66"/>
    </location>
</feature>
<evidence type="ECO:0000256" key="1">
    <source>
        <dbReference type="SAM" id="MobiDB-lite"/>
    </source>
</evidence>
<gene>
    <name evidence="2" type="ORF">BSAL_19530</name>
</gene>
<evidence type="ECO:0000313" key="3">
    <source>
        <dbReference type="Proteomes" id="UP000051952"/>
    </source>
</evidence>
<sequence length="257" mass="27737">MAYTTHDRMEETLPPPPPMLRRGTRQFDEAPLTQPQSKHISLSPMDGQHEDDHRQAATTTEASPTNKPSSSSKKKQEALADVMYQQNGLYNDVLQYVLMSGGPGLGFEDGAENEKKDPLGPQNIATTLTKTAARLLEVSREISYATASYSSNAGGGGGDGDGSASGQTSRSQSALGSRSVSRAEAMGTPAISAIAVSSFSERQREHFDEVVHFVTVATTQFAIDNVLEDVAFHRNKKVIVDALLYGLSLMCRFPVSR</sequence>
<feature type="non-terminal residue" evidence="2">
    <location>
        <position position="257"/>
    </location>
</feature>
<evidence type="ECO:0000313" key="2">
    <source>
        <dbReference type="EMBL" id="CUG89141.1"/>
    </source>
</evidence>
<name>A0A0S4JJF9_BODSA</name>
<organism evidence="2 3">
    <name type="scientific">Bodo saltans</name>
    <name type="common">Flagellated protozoan</name>
    <dbReference type="NCBI Taxonomy" id="75058"/>
    <lineage>
        <taxon>Eukaryota</taxon>
        <taxon>Discoba</taxon>
        <taxon>Euglenozoa</taxon>
        <taxon>Kinetoplastea</taxon>
        <taxon>Metakinetoplastina</taxon>
        <taxon>Eubodonida</taxon>
        <taxon>Bodonidae</taxon>
        <taxon>Bodo</taxon>
    </lineage>
</organism>
<proteinExistence type="predicted"/>
<protein>
    <submittedName>
        <fullName evidence="2">Uncharacterized protein</fullName>
    </submittedName>
</protein>
<dbReference type="VEuPathDB" id="TriTrypDB:BSAL_19530"/>
<feature type="compositionally biased region" description="Basic and acidic residues" evidence="1">
    <location>
        <begin position="1"/>
        <end position="11"/>
    </location>
</feature>
<reference evidence="3" key="1">
    <citation type="submission" date="2015-09" db="EMBL/GenBank/DDBJ databases">
        <authorList>
            <consortium name="Pathogen Informatics"/>
        </authorList>
    </citation>
    <scope>NUCLEOTIDE SEQUENCE [LARGE SCALE GENOMIC DNA]</scope>
    <source>
        <strain evidence="3">Lake Konstanz</strain>
    </source>
</reference>
<feature type="compositionally biased region" description="Gly residues" evidence="1">
    <location>
        <begin position="153"/>
        <end position="163"/>
    </location>
</feature>